<dbReference type="Gramene" id="ESQ37419">
    <property type="protein sequence ID" value="ESQ37419"/>
    <property type="gene ID" value="EUTSA_v10002825mg"/>
</dbReference>
<comment type="similarity">
    <text evidence="2">Belongs to the plant rapid alkalinization factor (RALF) family.</text>
</comment>
<keyword evidence="3" id="KW-0964">Secreted</keyword>
<dbReference type="PANTHER" id="PTHR34270">
    <property type="entry name" value="PROTEIN RALF-LIKE 15-RELATED"/>
    <property type="match status" value="1"/>
</dbReference>
<gene>
    <name evidence="9" type="ORF">EUTSA_v10002825mg</name>
</gene>
<dbReference type="InterPro" id="IPR008801">
    <property type="entry name" value="RALF"/>
</dbReference>
<dbReference type="AlphaFoldDB" id="V4L182"/>
<feature type="signal peptide" evidence="8">
    <location>
        <begin position="1"/>
        <end position="28"/>
    </location>
</feature>
<keyword evidence="10" id="KW-1185">Reference proteome</keyword>
<feature type="chain" id="PRO_5004722849" description="Rapid alkalinization factor 1" evidence="8">
    <location>
        <begin position="29"/>
        <end position="93"/>
    </location>
</feature>
<evidence type="ECO:0000256" key="3">
    <source>
        <dbReference type="ARBA" id="ARBA00022525"/>
    </source>
</evidence>
<name>V4L182_EUTSA</name>
<keyword evidence="6" id="KW-1015">Disulfide bond</keyword>
<protein>
    <recommendedName>
        <fullName evidence="11">Rapid alkalinization factor 1</fullName>
    </recommendedName>
</protein>
<evidence type="ECO:0000256" key="8">
    <source>
        <dbReference type="SAM" id="SignalP"/>
    </source>
</evidence>
<comment type="function">
    <text evidence="7">Cell signaling peptide that may regulate plant stress, growth, and development. Mediates a rapid alkalinization of extracellular space by mediating a transient increase in the cytoplasmic Ca(2+) concentration leading to a calcium-dependent signaling events through a cell surface receptor and a concomitant activation of some intracellular mitogen-activated protein kinases.</text>
</comment>
<evidence type="ECO:0000313" key="10">
    <source>
        <dbReference type="Proteomes" id="UP000030689"/>
    </source>
</evidence>
<evidence type="ECO:0000256" key="7">
    <source>
        <dbReference type="ARBA" id="ARBA00037228"/>
    </source>
</evidence>
<accession>V4L182</accession>
<keyword evidence="5 8" id="KW-0732">Signal</keyword>
<dbReference type="GO" id="GO:0005576">
    <property type="term" value="C:extracellular region"/>
    <property type="evidence" value="ECO:0007669"/>
    <property type="project" value="UniProtKB-SubCell"/>
</dbReference>
<dbReference type="GO" id="GO:0005179">
    <property type="term" value="F:hormone activity"/>
    <property type="evidence" value="ECO:0007669"/>
    <property type="project" value="UniProtKB-KW"/>
</dbReference>
<dbReference type="GO" id="GO:0040008">
    <property type="term" value="P:regulation of growth"/>
    <property type="evidence" value="ECO:0007669"/>
    <property type="project" value="UniProtKB-ARBA"/>
</dbReference>
<dbReference type="Pfam" id="PF05498">
    <property type="entry name" value="RALF"/>
    <property type="match status" value="1"/>
</dbReference>
<sequence length="93" mass="10330">MASYKSLTVFLFAAMLIILLVFCGTGEARDLKDSDDVIESEKIESLGYGAITKDRIPSCSPKNPKECVKQPANHYSRGCEISTRCHRPPMLHV</sequence>
<evidence type="ECO:0000313" key="9">
    <source>
        <dbReference type="EMBL" id="ESQ37419.1"/>
    </source>
</evidence>
<keyword evidence="4" id="KW-0372">Hormone</keyword>
<dbReference type="KEGG" id="eus:EUTSA_v10002825mg"/>
<dbReference type="PANTHER" id="PTHR34270:SF3">
    <property type="entry name" value="PROTEIN RALF-LIKE 16-RELATED"/>
    <property type="match status" value="1"/>
</dbReference>
<dbReference type="EMBL" id="KI517609">
    <property type="protein sequence ID" value="ESQ37419.1"/>
    <property type="molecule type" value="Genomic_DNA"/>
</dbReference>
<evidence type="ECO:0000256" key="2">
    <source>
        <dbReference type="ARBA" id="ARBA00009178"/>
    </source>
</evidence>
<evidence type="ECO:0000256" key="5">
    <source>
        <dbReference type="ARBA" id="ARBA00022729"/>
    </source>
</evidence>
<dbReference type="Proteomes" id="UP000030689">
    <property type="component" value="Unassembled WGS sequence"/>
</dbReference>
<comment type="subcellular location">
    <subcellularLocation>
        <location evidence="1">Secreted</location>
    </subcellularLocation>
</comment>
<evidence type="ECO:0000256" key="6">
    <source>
        <dbReference type="ARBA" id="ARBA00023157"/>
    </source>
</evidence>
<organism evidence="9 10">
    <name type="scientific">Eutrema salsugineum</name>
    <name type="common">Saltwater cress</name>
    <name type="synonym">Sisymbrium salsugineum</name>
    <dbReference type="NCBI Taxonomy" id="72664"/>
    <lineage>
        <taxon>Eukaryota</taxon>
        <taxon>Viridiplantae</taxon>
        <taxon>Streptophyta</taxon>
        <taxon>Embryophyta</taxon>
        <taxon>Tracheophyta</taxon>
        <taxon>Spermatophyta</taxon>
        <taxon>Magnoliopsida</taxon>
        <taxon>eudicotyledons</taxon>
        <taxon>Gunneridae</taxon>
        <taxon>Pentapetalae</taxon>
        <taxon>rosids</taxon>
        <taxon>malvids</taxon>
        <taxon>Brassicales</taxon>
        <taxon>Brassicaceae</taxon>
        <taxon>Eutremeae</taxon>
        <taxon>Eutrema</taxon>
    </lineage>
</organism>
<proteinExistence type="inferred from homology"/>
<evidence type="ECO:0000256" key="4">
    <source>
        <dbReference type="ARBA" id="ARBA00022702"/>
    </source>
</evidence>
<dbReference type="OMA" id="DRIPACG"/>
<evidence type="ECO:0008006" key="11">
    <source>
        <dbReference type="Google" id="ProtNLM"/>
    </source>
</evidence>
<evidence type="ECO:0000256" key="1">
    <source>
        <dbReference type="ARBA" id="ARBA00004613"/>
    </source>
</evidence>
<reference evidence="9 10" key="1">
    <citation type="journal article" date="2013" name="Front. Plant Sci.">
        <title>The Reference Genome of the Halophytic Plant Eutrema salsugineum.</title>
        <authorList>
            <person name="Yang R."/>
            <person name="Jarvis D.E."/>
            <person name="Chen H."/>
            <person name="Beilstein M.A."/>
            <person name="Grimwood J."/>
            <person name="Jenkins J."/>
            <person name="Shu S."/>
            <person name="Prochnik S."/>
            <person name="Xin M."/>
            <person name="Ma C."/>
            <person name="Schmutz J."/>
            <person name="Wing R.A."/>
            <person name="Mitchell-Olds T."/>
            <person name="Schumaker K.S."/>
            <person name="Wang X."/>
        </authorList>
    </citation>
    <scope>NUCLEOTIDE SEQUENCE [LARGE SCALE GENOMIC DNA]</scope>
</reference>